<sequence>MPTRQTLADQYQAPVTVVDVALDRLIDEHWLRRDESGPDVYVQNADHPAMANRLAHATLTRKIEDGTLAQGTELTVETAAGLIGTDTQTAQQAL</sequence>
<organism evidence="1 2">
    <name type="scientific">Streptomyces himalayensis subsp. aureolus</name>
    <dbReference type="NCBI Taxonomy" id="2758039"/>
    <lineage>
        <taxon>Bacteria</taxon>
        <taxon>Bacillati</taxon>
        <taxon>Actinomycetota</taxon>
        <taxon>Actinomycetes</taxon>
        <taxon>Kitasatosporales</taxon>
        <taxon>Streptomycetaceae</taxon>
        <taxon>Streptomyces</taxon>
        <taxon>Streptomyces himalayensis</taxon>
    </lineage>
</organism>
<dbReference type="AlphaFoldDB" id="A0A7W2D2J8"/>
<evidence type="ECO:0000313" key="1">
    <source>
        <dbReference type="EMBL" id="MBA4863260.1"/>
    </source>
</evidence>
<evidence type="ECO:0000313" key="2">
    <source>
        <dbReference type="Proteomes" id="UP000586976"/>
    </source>
</evidence>
<keyword evidence="2" id="KW-1185">Reference proteome</keyword>
<reference evidence="1 2" key="1">
    <citation type="submission" date="2020-07" db="EMBL/GenBank/DDBJ databases">
        <title>Streptomyces isolated from Indian soil.</title>
        <authorList>
            <person name="Mandal S."/>
            <person name="Maiti P.K."/>
        </authorList>
    </citation>
    <scope>NUCLEOTIDE SEQUENCE [LARGE SCALE GENOMIC DNA]</scope>
    <source>
        <strain evidence="1 2">PSKA54</strain>
    </source>
</reference>
<dbReference type="Proteomes" id="UP000586976">
    <property type="component" value="Unassembled WGS sequence"/>
</dbReference>
<comment type="caution">
    <text evidence="1">The sequence shown here is derived from an EMBL/GenBank/DDBJ whole genome shotgun (WGS) entry which is preliminary data.</text>
</comment>
<gene>
    <name evidence="1" type="ORF">H1V43_18095</name>
</gene>
<accession>A0A7W2D2J8</accession>
<dbReference type="EMBL" id="JACEQY010000019">
    <property type="protein sequence ID" value="MBA4863260.1"/>
    <property type="molecule type" value="Genomic_DNA"/>
</dbReference>
<name>A0A7W2D2J8_9ACTN</name>
<evidence type="ECO:0008006" key="3">
    <source>
        <dbReference type="Google" id="ProtNLM"/>
    </source>
</evidence>
<proteinExistence type="predicted"/>
<protein>
    <recommendedName>
        <fullName evidence="3">GntR family transcriptional regulator</fullName>
    </recommendedName>
</protein>